<dbReference type="Gene3D" id="1.10.10.1410">
    <property type="match status" value="1"/>
</dbReference>
<evidence type="ECO:0000256" key="2">
    <source>
        <dbReference type="ARBA" id="ARBA00005436"/>
    </source>
</evidence>
<feature type="compositionally biased region" description="Basic and acidic residues" evidence="7">
    <location>
        <begin position="1"/>
        <end position="14"/>
    </location>
</feature>
<name>A0A3R7PC66_PENVA</name>
<dbReference type="GO" id="GO:0002182">
    <property type="term" value="P:cytoplasmic translational elongation"/>
    <property type="evidence" value="ECO:0007669"/>
    <property type="project" value="InterPro"/>
</dbReference>
<dbReference type="InterPro" id="IPR038716">
    <property type="entry name" value="P1/P2_N_sf"/>
</dbReference>
<dbReference type="GO" id="GO:0003735">
    <property type="term" value="F:structural constituent of ribosome"/>
    <property type="evidence" value="ECO:0007669"/>
    <property type="project" value="InterPro"/>
</dbReference>
<comment type="function">
    <text evidence="1">Plays an important role in the elongation step of protein synthesis.</text>
</comment>
<reference evidence="8 9" key="2">
    <citation type="submission" date="2019-01" db="EMBL/GenBank/DDBJ databases">
        <title>The decoding of complex shrimp genome reveals the adaptation for benthos swimmer, frequently molting mechanism and breeding impact on genome.</title>
        <authorList>
            <person name="Sun Y."/>
            <person name="Gao Y."/>
            <person name="Yu Y."/>
        </authorList>
    </citation>
    <scope>NUCLEOTIDE SEQUENCE [LARGE SCALE GENOMIC DNA]</scope>
    <source>
        <tissue evidence="8">Muscle</tissue>
    </source>
</reference>
<evidence type="ECO:0000313" key="9">
    <source>
        <dbReference type="Proteomes" id="UP000283509"/>
    </source>
</evidence>
<reference evidence="8 9" key="1">
    <citation type="submission" date="2018-04" db="EMBL/GenBank/DDBJ databases">
        <authorList>
            <person name="Zhang X."/>
            <person name="Yuan J."/>
            <person name="Li F."/>
            <person name="Xiang J."/>
        </authorList>
    </citation>
    <scope>NUCLEOTIDE SEQUENCE [LARGE SCALE GENOMIC DNA]</scope>
    <source>
        <tissue evidence="8">Muscle</tissue>
    </source>
</reference>
<organism evidence="8 9">
    <name type="scientific">Penaeus vannamei</name>
    <name type="common">Whiteleg shrimp</name>
    <name type="synonym">Litopenaeus vannamei</name>
    <dbReference type="NCBI Taxonomy" id="6689"/>
    <lineage>
        <taxon>Eukaryota</taxon>
        <taxon>Metazoa</taxon>
        <taxon>Ecdysozoa</taxon>
        <taxon>Arthropoda</taxon>
        <taxon>Crustacea</taxon>
        <taxon>Multicrustacea</taxon>
        <taxon>Malacostraca</taxon>
        <taxon>Eumalacostraca</taxon>
        <taxon>Eucarida</taxon>
        <taxon>Decapoda</taxon>
        <taxon>Dendrobranchiata</taxon>
        <taxon>Penaeoidea</taxon>
        <taxon>Penaeidae</taxon>
        <taxon>Penaeus</taxon>
    </lineage>
</organism>
<evidence type="ECO:0000256" key="3">
    <source>
        <dbReference type="ARBA" id="ARBA00022980"/>
    </source>
</evidence>
<evidence type="ECO:0000256" key="1">
    <source>
        <dbReference type="ARBA" id="ARBA00003362"/>
    </source>
</evidence>
<dbReference type="GO" id="GO:0022625">
    <property type="term" value="C:cytosolic large ribosomal subunit"/>
    <property type="evidence" value="ECO:0007669"/>
    <property type="project" value="InterPro"/>
</dbReference>
<accession>A0A3R7PC66</accession>
<feature type="region of interest" description="Disordered" evidence="7">
    <location>
        <begin position="1"/>
        <end position="28"/>
    </location>
</feature>
<gene>
    <name evidence="8" type="ORF">C7M84_025262</name>
</gene>
<sequence length="151" mass="16175">MLLRSENSRSDWPTRKQRKSKHESRPSSICERRVYTCRRHTDFKMRHVCAYLLAAMGTNAANAANMKAILASVGVEADDKQLEIVIQKFGNKNIEKVIAEGSAYLAAMGGGGGGAVAASGAAPAGGAVFHALYRGHGTPSILRLIYIAVSE</sequence>
<dbReference type="Pfam" id="PF00428">
    <property type="entry name" value="Ribosomal_60s"/>
    <property type="match status" value="1"/>
</dbReference>
<dbReference type="PANTHER" id="PTHR21141:SF5">
    <property type="entry name" value="LARGE RIBOSOMAL SUBUNIT PROTEIN P2"/>
    <property type="match status" value="1"/>
</dbReference>
<evidence type="ECO:0000256" key="5">
    <source>
        <dbReference type="ARBA" id="ARBA00035301"/>
    </source>
</evidence>
<evidence type="ECO:0000256" key="7">
    <source>
        <dbReference type="SAM" id="MobiDB-lite"/>
    </source>
</evidence>
<keyword evidence="3 8" id="KW-0689">Ribosomal protein</keyword>
<dbReference type="EMBL" id="QCYY01000951">
    <property type="protein sequence ID" value="ROT81589.1"/>
    <property type="molecule type" value="Genomic_DNA"/>
</dbReference>
<proteinExistence type="inferred from homology"/>
<dbReference type="FunFam" id="1.10.10.1410:FF:000002">
    <property type="entry name" value="60S acidic ribosomal protein P2"/>
    <property type="match status" value="1"/>
</dbReference>
<dbReference type="AlphaFoldDB" id="A0A3R7PC66"/>
<keyword evidence="4" id="KW-0687">Ribonucleoprotein</keyword>
<dbReference type="InterPro" id="IPR044076">
    <property type="entry name" value="Ribosomal_P2"/>
</dbReference>
<dbReference type="STRING" id="6689.A0A3R7PC66"/>
<evidence type="ECO:0000256" key="6">
    <source>
        <dbReference type="ARBA" id="ARBA00035443"/>
    </source>
</evidence>
<evidence type="ECO:0000256" key="4">
    <source>
        <dbReference type="ARBA" id="ARBA00023274"/>
    </source>
</evidence>
<dbReference type="PANTHER" id="PTHR21141">
    <property type="entry name" value="60S ACIDIC RIBOSOMAL PROTEIN FAMILY MEMBER"/>
    <property type="match status" value="1"/>
</dbReference>
<comment type="caution">
    <text evidence="8">The sequence shown here is derived from an EMBL/GenBank/DDBJ whole genome shotgun (WGS) entry which is preliminary data.</text>
</comment>
<comment type="similarity">
    <text evidence="2">Belongs to the eukaryotic ribosomal protein P1/P2 family.</text>
</comment>
<keyword evidence="9" id="KW-1185">Reference proteome</keyword>
<protein>
    <recommendedName>
        <fullName evidence="5">Large ribosomal subunit protein P2</fullName>
    </recommendedName>
    <alternativeName>
        <fullName evidence="6">60S acidic ribosomal protein P2</fullName>
    </alternativeName>
</protein>
<dbReference type="Proteomes" id="UP000283509">
    <property type="component" value="Unassembled WGS sequence"/>
</dbReference>
<evidence type="ECO:0000313" key="8">
    <source>
        <dbReference type="EMBL" id="ROT81589.1"/>
    </source>
</evidence>